<protein>
    <submittedName>
        <fullName evidence="7">Tyrosine-type recombinase/integrase</fullName>
    </submittedName>
</protein>
<dbReference type="Proteomes" id="UP001568358">
    <property type="component" value="Unassembled WGS sequence"/>
</dbReference>
<keyword evidence="4" id="KW-0233">DNA recombination</keyword>
<evidence type="ECO:0000256" key="4">
    <source>
        <dbReference type="ARBA" id="ARBA00023172"/>
    </source>
</evidence>
<evidence type="ECO:0000313" key="8">
    <source>
        <dbReference type="Proteomes" id="UP001568358"/>
    </source>
</evidence>
<organism evidence="7 8">
    <name type="scientific">Halodesulfovibrio aestuarii</name>
    <dbReference type="NCBI Taxonomy" id="126333"/>
    <lineage>
        <taxon>Bacteria</taxon>
        <taxon>Pseudomonadati</taxon>
        <taxon>Thermodesulfobacteriota</taxon>
        <taxon>Desulfovibrionia</taxon>
        <taxon>Desulfovibrionales</taxon>
        <taxon>Desulfovibrionaceae</taxon>
        <taxon>Halodesulfovibrio</taxon>
    </lineage>
</organism>
<dbReference type="EMBL" id="JBFSOO010000001">
    <property type="protein sequence ID" value="MEZ6852326.1"/>
    <property type="molecule type" value="Genomic_DNA"/>
</dbReference>
<evidence type="ECO:0000256" key="1">
    <source>
        <dbReference type="ARBA" id="ARBA00008857"/>
    </source>
</evidence>
<dbReference type="InterPro" id="IPR010998">
    <property type="entry name" value="Integrase_recombinase_N"/>
</dbReference>
<dbReference type="InterPro" id="IPR050808">
    <property type="entry name" value="Phage_Integrase"/>
</dbReference>
<dbReference type="InterPro" id="IPR002104">
    <property type="entry name" value="Integrase_catalytic"/>
</dbReference>
<feature type="region of interest" description="Disordered" evidence="5">
    <location>
        <begin position="1"/>
        <end position="25"/>
    </location>
</feature>
<dbReference type="InterPro" id="IPR011010">
    <property type="entry name" value="DNA_brk_join_enz"/>
</dbReference>
<evidence type="ECO:0000256" key="3">
    <source>
        <dbReference type="ARBA" id="ARBA00023125"/>
    </source>
</evidence>
<comment type="caution">
    <text evidence="7">The sequence shown here is derived from an EMBL/GenBank/DDBJ whole genome shotgun (WGS) entry which is preliminary data.</text>
</comment>
<evidence type="ECO:0000313" key="7">
    <source>
        <dbReference type="EMBL" id="MEZ6852326.1"/>
    </source>
</evidence>
<name>A0ABV4JRN6_9BACT</name>
<dbReference type="PROSITE" id="PS51898">
    <property type="entry name" value="TYR_RECOMBINASE"/>
    <property type="match status" value="1"/>
</dbReference>
<feature type="domain" description="Tyr recombinase" evidence="6">
    <location>
        <begin position="144"/>
        <end position="295"/>
    </location>
</feature>
<accession>A0ABV4JRN6</accession>
<dbReference type="PANTHER" id="PTHR30629">
    <property type="entry name" value="PROPHAGE INTEGRASE"/>
    <property type="match status" value="1"/>
</dbReference>
<dbReference type="RefSeq" id="WP_371149872.1">
    <property type="nucleotide sequence ID" value="NZ_JBFSOO010000001.1"/>
</dbReference>
<evidence type="ECO:0000256" key="5">
    <source>
        <dbReference type="SAM" id="MobiDB-lite"/>
    </source>
</evidence>
<gene>
    <name evidence="7" type="ORF">AB2Z07_02060</name>
</gene>
<dbReference type="InterPro" id="IPR013762">
    <property type="entry name" value="Integrase-like_cat_sf"/>
</dbReference>
<proteinExistence type="inferred from homology"/>
<dbReference type="PANTHER" id="PTHR30629:SF2">
    <property type="entry name" value="PROPHAGE INTEGRASE INTS-RELATED"/>
    <property type="match status" value="1"/>
</dbReference>
<dbReference type="CDD" id="cd00796">
    <property type="entry name" value="INT_Rci_Hp1_C"/>
    <property type="match status" value="1"/>
</dbReference>
<evidence type="ECO:0000259" key="6">
    <source>
        <dbReference type="PROSITE" id="PS51898"/>
    </source>
</evidence>
<dbReference type="Pfam" id="PF00589">
    <property type="entry name" value="Phage_integrase"/>
    <property type="match status" value="1"/>
</dbReference>
<comment type="similarity">
    <text evidence="1">Belongs to the 'phage' integrase family.</text>
</comment>
<dbReference type="Gene3D" id="1.10.443.10">
    <property type="entry name" value="Intergrase catalytic core"/>
    <property type="match status" value="1"/>
</dbReference>
<keyword evidence="8" id="KW-1185">Reference proteome</keyword>
<sequence length="295" mass="34088">MRQGLDPKQEQELQKIREQQKREAELSTLNRKKKENITLAEYWPQYLDTAQHKKGTPTLLKEKSHFAKWLSPNLEHIPLKEFDLDSWDFLVTLLKKSGLAPRTREYICLALRQVLNHAFARKIVPSAPPSSKVIGATTNGKDNRRTRILTDKELCNILKELQKRSIPDYNFTLFCILTGCRASEAFKLKWSNVDLDKHEVTFHRTKNSESRKMPLSGTLVELLKNIPMNDPNDHVFIATQGMPYSEIPSSFRKIVAEEGRSPHDRIVFHSLRHTAATKWGRSNIPLRDLIVRVST</sequence>
<evidence type="ECO:0000256" key="2">
    <source>
        <dbReference type="ARBA" id="ARBA00022908"/>
    </source>
</evidence>
<keyword evidence="2" id="KW-0229">DNA integration</keyword>
<reference evidence="7 8" key="1">
    <citation type="submission" date="2024-07" db="EMBL/GenBank/DDBJ databases">
        <title>Active virus-host system and metabolic interactions in a Lokiarchaeon culture.</title>
        <authorList>
            <person name="Ponce Toledo R.I."/>
            <person name="Rodrigues Oliveira T."/>
            <person name="Schleper C."/>
        </authorList>
    </citation>
    <scope>NUCLEOTIDE SEQUENCE [LARGE SCALE GENOMIC DNA]</scope>
    <source>
        <strain evidence="7 8">B35</strain>
    </source>
</reference>
<keyword evidence="3" id="KW-0238">DNA-binding</keyword>
<dbReference type="SUPFAM" id="SSF56349">
    <property type="entry name" value="DNA breaking-rejoining enzymes"/>
    <property type="match status" value="1"/>
</dbReference>
<dbReference type="Gene3D" id="1.10.150.130">
    <property type="match status" value="1"/>
</dbReference>